<gene>
    <name evidence="3" type="ORF">SAMN02746089_02154</name>
</gene>
<dbReference type="AlphaFoldDB" id="A0A1M5CMD5"/>
<evidence type="ECO:0000259" key="2">
    <source>
        <dbReference type="Pfam" id="PF03413"/>
    </source>
</evidence>
<reference evidence="3 4" key="1">
    <citation type="submission" date="2016-11" db="EMBL/GenBank/DDBJ databases">
        <authorList>
            <person name="Jaros S."/>
            <person name="Januszkiewicz K."/>
            <person name="Wedrychowicz H."/>
        </authorList>
    </citation>
    <scope>NUCLEOTIDE SEQUENCE [LARGE SCALE GENOMIC DNA]</scope>
    <source>
        <strain evidence="3 4">DSM 17918</strain>
    </source>
</reference>
<sequence>MNKKLISYVVTGAMVLGLASGVTLYGGIAKAASNATPVKKAVNVNNQQPAYISTIKVASPQDDTTDKVKDVKDNEKQESTQLASMAKITAEQAKASALKAVAGTVTKVELDNENGNLVYSVEVKTSNSIIDVKVDAGNGKILAQDSGQDKENKASEKENKATETEKSNTADHDNVQLEQQGEYNN</sequence>
<feature type="compositionally biased region" description="Basic and acidic residues" evidence="1">
    <location>
        <begin position="147"/>
        <end position="175"/>
    </location>
</feature>
<evidence type="ECO:0000313" key="3">
    <source>
        <dbReference type="EMBL" id="SHF55883.1"/>
    </source>
</evidence>
<dbReference type="Gene3D" id="3.10.450.40">
    <property type="match status" value="1"/>
</dbReference>
<feature type="domain" description="PepSY" evidence="2">
    <location>
        <begin position="87"/>
        <end position="144"/>
    </location>
</feature>
<name>A0A1M5CMD5_9THEO</name>
<dbReference type="EMBL" id="FQVH01000029">
    <property type="protein sequence ID" value="SHF55883.1"/>
    <property type="molecule type" value="Genomic_DNA"/>
</dbReference>
<feature type="region of interest" description="Disordered" evidence="1">
    <location>
        <begin position="141"/>
        <end position="185"/>
    </location>
</feature>
<dbReference type="STRING" id="1121256.SAMN02746089_02154"/>
<dbReference type="OrthoDB" id="1919149at2"/>
<organism evidence="3 4">
    <name type="scientific">Caldanaerobius fijiensis DSM 17918</name>
    <dbReference type="NCBI Taxonomy" id="1121256"/>
    <lineage>
        <taxon>Bacteria</taxon>
        <taxon>Bacillati</taxon>
        <taxon>Bacillota</taxon>
        <taxon>Clostridia</taxon>
        <taxon>Thermoanaerobacterales</taxon>
        <taxon>Thermoanaerobacteraceae</taxon>
        <taxon>Caldanaerobius</taxon>
    </lineage>
</organism>
<dbReference type="InterPro" id="IPR025711">
    <property type="entry name" value="PepSY"/>
</dbReference>
<protein>
    <submittedName>
        <fullName evidence="3">Peptidase propeptide and YPEB domain-containing protein</fullName>
    </submittedName>
</protein>
<feature type="compositionally biased region" description="Polar residues" evidence="1">
    <location>
        <begin position="176"/>
        <end position="185"/>
    </location>
</feature>
<dbReference type="RefSeq" id="WP_073345149.1">
    <property type="nucleotide sequence ID" value="NZ_FQVH01000029.1"/>
</dbReference>
<dbReference type="Proteomes" id="UP000184088">
    <property type="component" value="Unassembled WGS sequence"/>
</dbReference>
<proteinExistence type="predicted"/>
<evidence type="ECO:0000256" key="1">
    <source>
        <dbReference type="SAM" id="MobiDB-lite"/>
    </source>
</evidence>
<dbReference type="Pfam" id="PF03413">
    <property type="entry name" value="PepSY"/>
    <property type="match status" value="1"/>
</dbReference>
<evidence type="ECO:0000313" key="4">
    <source>
        <dbReference type="Proteomes" id="UP000184088"/>
    </source>
</evidence>
<accession>A0A1M5CMD5</accession>
<keyword evidence="4" id="KW-1185">Reference proteome</keyword>